<sequence length="313" mass="34965">MSFNFLVIVLGLSLFEIISSIDNAIINAHILGTMPKKYQRIFLVWGIFFAVFVIRGVLPFLIVWLANPALGLGQTIGFVFNNDPEIEHYVEQSKAVLLLGGGVYLFFVFLAWLFLEEKKYAFLVEHFLKRQGFWFYAIASIALTTIIYAGLQINPMLALSASIGASAFFITDGFKKNAEEQEKRLLDPKMSAWSKIFYLEILDASFSIDGVIGAFAFTISIPLIILGNGLGAVVVRQFTVKGIDTIAKLAYLKNGAMYSIGVLGSLMILESFGREYPFWLAPLNTTALLGFFLYLSFKELRLADQTGAKRRAR</sequence>
<feature type="transmembrane region" description="Helical" evidence="1">
    <location>
        <begin position="42"/>
        <end position="66"/>
    </location>
</feature>
<keyword evidence="1" id="KW-0812">Transmembrane</keyword>
<feature type="transmembrane region" description="Helical" evidence="1">
    <location>
        <begin position="95"/>
        <end position="113"/>
    </location>
</feature>
<protein>
    <recommendedName>
        <fullName evidence="4">Tellurium resistance protein TerC</fullName>
    </recommendedName>
</protein>
<feature type="transmembrane region" description="Helical" evidence="1">
    <location>
        <begin position="6"/>
        <end position="30"/>
    </location>
</feature>
<evidence type="ECO:0000313" key="3">
    <source>
        <dbReference type="Proteomes" id="UP000177310"/>
    </source>
</evidence>
<evidence type="ECO:0000313" key="2">
    <source>
        <dbReference type="EMBL" id="OGY50649.1"/>
    </source>
</evidence>
<dbReference type="Pfam" id="PF04332">
    <property type="entry name" value="DUF475"/>
    <property type="match status" value="1"/>
</dbReference>
<name>A0A1G1YED7_9BACT</name>
<dbReference type="AlphaFoldDB" id="A0A1G1YED7"/>
<proteinExistence type="predicted"/>
<reference evidence="2 3" key="1">
    <citation type="journal article" date="2016" name="Nat. Commun.">
        <title>Thousands of microbial genomes shed light on interconnected biogeochemical processes in an aquifer system.</title>
        <authorList>
            <person name="Anantharaman K."/>
            <person name="Brown C.T."/>
            <person name="Hug L.A."/>
            <person name="Sharon I."/>
            <person name="Castelle C.J."/>
            <person name="Probst A.J."/>
            <person name="Thomas B.C."/>
            <person name="Singh A."/>
            <person name="Wilkins M.J."/>
            <person name="Karaoz U."/>
            <person name="Brodie E.L."/>
            <person name="Williams K.H."/>
            <person name="Hubbard S.S."/>
            <person name="Banfield J.F."/>
        </authorList>
    </citation>
    <scope>NUCLEOTIDE SEQUENCE [LARGE SCALE GENOMIC DNA]</scope>
</reference>
<evidence type="ECO:0008006" key="4">
    <source>
        <dbReference type="Google" id="ProtNLM"/>
    </source>
</evidence>
<keyword evidence="1" id="KW-1133">Transmembrane helix</keyword>
<feature type="transmembrane region" description="Helical" evidence="1">
    <location>
        <begin position="278"/>
        <end position="297"/>
    </location>
</feature>
<dbReference type="PANTHER" id="PTHR30238">
    <property type="entry name" value="MEMBRANE BOUND PREDICTED REDOX MODULATOR"/>
    <property type="match status" value="1"/>
</dbReference>
<accession>A0A1G1YED7</accession>
<dbReference type="EMBL" id="MHIL01000028">
    <property type="protein sequence ID" value="OGY50649.1"/>
    <property type="molecule type" value="Genomic_DNA"/>
</dbReference>
<dbReference type="Proteomes" id="UP000177310">
    <property type="component" value="Unassembled WGS sequence"/>
</dbReference>
<dbReference type="InterPro" id="IPR007427">
    <property type="entry name" value="DUF475"/>
</dbReference>
<keyword evidence="1" id="KW-0472">Membrane</keyword>
<feature type="transmembrane region" description="Helical" evidence="1">
    <location>
        <begin position="255"/>
        <end position="272"/>
    </location>
</feature>
<comment type="caution">
    <text evidence="2">The sequence shown here is derived from an EMBL/GenBank/DDBJ whole genome shotgun (WGS) entry which is preliminary data.</text>
</comment>
<evidence type="ECO:0000256" key="1">
    <source>
        <dbReference type="SAM" id="Phobius"/>
    </source>
</evidence>
<feature type="transmembrane region" description="Helical" evidence="1">
    <location>
        <begin position="223"/>
        <end position="243"/>
    </location>
</feature>
<dbReference type="NCBIfam" id="NF010612">
    <property type="entry name" value="PRK14013.1-2"/>
    <property type="match status" value="1"/>
</dbReference>
<gene>
    <name evidence="2" type="ORF">A3J59_01460</name>
</gene>
<dbReference type="PANTHER" id="PTHR30238:SF4">
    <property type="entry name" value="SLL1022 PROTEIN"/>
    <property type="match status" value="1"/>
</dbReference>
<dbReference type="STRING" id="1797542.A3J59_01460"/>
<organism evidence="2 3">
    <name type="scientific">Candidatus Buchananbacteria bacterium RIFCSPHIGHO2_02_FULL_56_16</name>
    <dbReference type="NCBI Taxonomy" id="1797542"/>
    <lineage>
        <taxon>Bacteria</taxon>
        <taxon>Candidatus Buchananiibacteriota</taxon>
    </lineage>
</organism>
<feature type="transmembrane region" description="Helical" evidence="1">
    <location>
        <begin position="133"/>
        <end position="151"/>
    </location>
</feature>